<name>A0A068SGU3_9FUNG</name>
<evidence type="ECO:0000256" key="7">
    <source>
        <dbReference type="ARBA" id="ARBA00075398"/>
    </source>
</evidence>
<dbReference type="InterPro" id="IPR024964">
    <property type="entry name" value="CTLH/CRA"/>
</dbReference>
<feature type="domain" description="RING-Gid-type" evidence="11">
    <location>
        <begin position="347"/>
        <end position="397"/>
    </location>
</feature>
<dbReference type="CDD" id="cd16652">
    <property type="entry name" value="dRING_Rmd5p-like"/>
    <property type="match status" value="1"/>
</dbReference>
<dbReference type="FunFam" id="3.30.40.10:FF:000143">
    <property type="entry name" value="Regulator of gluconeogenesis Rmd5"/>
    <property type="match status" value="1"/>
</dbReference>
<dbReference type="SMART" id="SM00668">
    <property type="entry name" value="CTLH"/>
    <property type="match status" value="1"/>
</dbReference>
<evidence type="ECO:0000259" key="11">
    <source>
        <dbReference type="PROSITE" id="PS51867"/>
    </source>
</evidence>
<evidence type="ECO:0000256" key="2">
    <source>
        <dbReference type="ARBA" id="ARBA00022490"/>
    </source>
</evidence>
<dbReference type="InterPro" id="IPR001841">
    <property type="entry name" value="Znf_RING"/>
</dbReference>
<dbReference type="PANTHER" id="PTHR12170">
    <property type="entry name" value="MACROPHAGE ERYTHROBLAST ATTACHER-RELATED"/>
    <property type="match status" value="1"/>
</dbReference>
<dbReference type="PROSITE" id="PS50897">
    <property type="entry name" value="CTLH"/>
    <property type="match status" value="1"/>
</dbReference>
<dbReference type="SMART" id="SM00184">
    <property type="entry name" value="RING"/>
    <property type="match status" value="1"/>
</dbReference>
<protein>
    <recommendedName>
        <fullName evidence="8">GID complex catalytic subunit 2</fullName>
    </recommendedName>
    <alternativeName>
        <fullName evidence="7">Glucose-induced degradation protein 2</fullName>
    </alternativeName>
</protein>
<dbReference type="GO" id="GO:0005634">
    <property type="term" value="C:nucleus"/>
    <property type="evidence" value="ECO:0007669"/>
    <property type="project" value="TreeGrafter"/>
</dbReference>
<dbReference type="EMBL" id="CBTN010000094">
    <property type="protein sequence ID" value="CDH60486.1"/>
    <property type="molecule type" value="Genomic_DNA"/>
</dbReference>
<dbReference type="InterPro" id="IPR044063">
    <property type="entry name" value="ZF_RING_GID"/>
</dbReference>
<comment type="caution">
    <text evidence="12">The sequence shown here is derived from an EMBL/GenBank/DDBJ whole genome shotgun (WGS) entry which is preliminary data.</text>
</comment>
<dbReference type="GO" id="GO:0034657">
    <property type="term" value="C:GID complex"/>
    <property type="evidence" value="ECO:0007669"/>
    <property type="project" value="TreeGrafter"/>
</dbReference>
<keyword evidence="4 9" id="KW-0863">Zinc-finger</keyword>
<gene>
    <name evidence="12" type="ORF">LCOR_11271.1</name>
</gene>
<dbReference type="GO" id="GO:0043161">
    <property type="term" value="P:proteasome-mediated ubiquitin-dependent protein catabolic process"/>
    <property type="evidence" value="ECO:0007669"/>
    <property type="project" value="InterPro"/>
</dbReference>
<dbReference type="SMART" id="SM00757">
    <property type="entry name" value="CRA"/>
    <property type="match status" value="1"/>
</dbReference>
<proteinExistence type="inferred from homology"/>
<dbReference type="Pfam" id="PF10607">
    <property type="entry name" value="CTLH"/>
    <property type="match status" value="1"/>
</dbReference>
<evidence type="ECO:0000259" key="10">
    <source>
        <dbReference type="PROSITE" id="PS50897"/>
    </source>
</evidence>
<dbReference type="GO" id="GO:0008270">
    <property type="term" value="F:zinc ion binding"/>
    <property type="evidence" value="ECO:0007669"/>
    <property type="project" value="UniProtKB-KW"/>
</dbReference>
<dbReference type="Proteomes" id="UP000027586">
    <property type="component" value="Unassembled WGS sequence"/>
</dbReference>
<reference evidence="12" key="1">
    <citation type="submission" date="2013-08" db="EMBL/GenBank/DDBJ databases">
        <title>Gene expansion shapes genome architecture in the human pathogen Lichtheimia corymbifera: an evolutionary genomics analysis in the ancient terrestrial Mucorales (Mucoromycotina).</title>
        <authorList>
            <person name="Schwartze V.U."/>
            <person name="Winter S."/>
            <person name="Shelest E."/>
            <person name="Marcet-Houben M."/>
            <person name="Horn F."/>
            <person name="Wehner S."/>
            <person name="Hoffmann K."/>
            <person name="Riege K."/>
            <person name="Sammeth M."/>
            <person name="Nowrousian M."/>
            <person name="Valiante V."/>
            <person name="Linde J."/>
            <person name="Jacobsen I.D."/>
            <person name="Marz M."/>
            <person name="Brakhage A.A."/>
            <person name="Gabaldon T."/>
            <person name="Bocker S."/>
            <person name="Voigt K."/>
        </authorList>
    </citation>
    <scope>NUCLEOTIDE SEQUENCE [LARGE SCALE GENOMIC DNA]</scope>
    <source>
        <strain evidence="12">FSU 9682</strain>
    </source>
</reference>
<evidence type="ECO:0000256" key="5">
    <source>
        <dbReference type="ARBA" id="ARBA00022833"/>
    </source>
</evidence>
<dbReference type="GO" id="GO:0061630">
    <property type="term" value="F:ubiquitin protein ligase activity"/>
    <property type="evidence" value="ECO:0007669"/>
    <property type="project" value="InterPro"/>
</dbReference>
<evidence type="ECO:0000256" key="4">
    <source>
        <dbReference type="ARBA" id="ARBA00022771"/>
    </source>
</evidence>
<evidence type="ECO:0000313" key="13">
    <source>
        <dbReference type="Proteomes" id="UP000027586"/>
    </source>
</evidence>
<accession>A0A068SGU3</accession>
<dbReference type="InterPro" id="IPR037683">
    <property type="entry name" value="Rmd5_dRing"/>
</dbReference>
<dbReference type="InterPro" id="IPR045098">
    <property type="entry name" value="Fyv10_fam"/>
</dbReference>
<dbReference type="STRING" id="1263082.A0A068SGU3"/>
<dbReference type="Pfam" id="PF13445">
    <property type="entry name" value="zf-RING_UBOX"/>
    <property type="match status" value="1"/>
</dbReference>
<sequence length="411" mass="47219">MDDLLDHVGKIQATQQKMQKGVGNGLDNLSKLLEQAKEAIAADPSNTTQALQRLQQNANKLYQKEGDGSKQGDDDKAGKDKEFYKIQRKFHGAVNKFSKDIDRRFTHDLSVISNPSAFAGKENLMRRALAIHFIRQGQFELCDAFMAEAGIDEEDELRLTTELLKKEFHRMYSILQSLDEGQELTEAIKWAQAHHEELKKLGSNLEFDLHRLRFIQLLREQRQMEALAYGQKHFFLFADKHMTEIKRMMTSIIYYRDLTTSPYADLCSPTLWIEIRQEFQRDFCSLLSMSAESPLYASVLVGTTALPVILKLYKIVSATKTEWSQQDELPVELPLSDDLRFHSIFACPVSKEQATDENPPMMMPCGHVICRESLMRLSRSSNCRYGRNSMRFKCPYCPSESSADQAIQVYF</sequence>
<dbReference type="VEuPathDB" id="FungiDB:LCOR_11271.1"/>
<evidence type="ECO:0000256" key="9">
    <source>
        <dbReference type="PROSITE-ProRule" id="PRU01215"/>
    </source>
</evidence>
<evidence type="ECO:0000256" key="8">
    <source>
        <dbReference type="ARBA" id="ARBA00080744"/>
    </source>
</evidence>
<evidence type="ECO:0000256" key="1">
    <source>
        <dbReference type="ARBA" id="ARBA00004496"/>
    </source>
</evidence>
<dbReference type="InterPro" id="IPR027370">
    <property type="entry name" value="Znf-RING_euk"/>
</dbReference>
<comment type="subcellular location">
    <subcellularLocation>
        <location evidence="1">Cytoplasm</location>
    </subcellularLocation>
</comment>
<dbReference type="OrthoDB" id="1933281at2759"/>
<comment type="similarity">
    <text evidence="6">Belongs to the RMD5/GID2 family.</text>
</comment>
<dbReference type="AlphaFoldDB" id="A0A068SGU3"/>
<dbReference type="InterPro" id="IPR013144">
    <property type="entry name" value="CRA_dom"/>
</dbReference>
<keyword evidence="2" id="KW-0963">Cytoplasm</keyword>
<dbReference type="PROSITE" id="PS51867">
    <property type="entry name" value="ZF_RING_GID"/>
    <property type="match status" value="1"/>
</dbReference>
<dbReference type="InterPro" id="IPR006595">
    <property type="entry name" value="CTLH_C"/>
</dbReference>
<keyword evidence="13" id="KW-1185">Reference proteome</keyword>
<organism evidence="12 13">
    <name type="scientific">Lichtheimia corymbifera JMRC:FSU:9682</name>
    <dbReference type="NCBI Taxonomy" id="1263082"/>
    <lineage>
        <taxon>Eukaryota</taxon>
        <taxon>Fungi</taxon>
        <taxon>Fungi incertae sedis</taxon>
        <taxon>Mucoromycota</taxon>
        <taxon>Mucoromycotina</taxon>
        <taxon>Mucoromycetes</taxon>
        <taxon>Mucorales</taxon>
        <taxon>Lichtheimiaceae</taxon>
        <taxon>Lichtheimia</taxon>
    </lineage>
</organism>
<evidence type="ECO:0000313" key="12">
    <source>
        <dbReference type="EMBL" id="CDH60486.1"/>
    </source>
</evidence>
<dbReference type="Gene3D" id="3.30.40.10">
    <property type="entry name" value="Zinc/RING finger domain, C3HC4 (zinc finger)"/>
    <property type="match status" value="1"/>
</dbReference>
<dbReference type="InterPro" id="IPR013083">
    <property type="entry name" value="Znf_RING/FYVE/PHD"/>
</dbReference>
<dbReference type="PANTHER" id="PTHR12170:SF3">
    <property type="entry name" value="GH10162P"/>
    <property type="match status" value="1"/>
</dbReference>
<dbReference type="GO" id="GO:0005737">
    <property type="term" value="C:cytoplasm"/>
    <property type="evidence" value="ECO:0007669"/>
    <property type="project" value="UniProtKB-SubCell"/>
</dbReference>
<feature type="domain" description="CTLH" evidence="10">
    <location>
        <begin position="167"/>
        <end position="225"/>
    </location>
</feature>
<keyword evidence="3" id="KW-0479">Metal-binding</keyword>
<feature type="zinc finger region" description="RING-Gid-type" evidence="9">
    <location>
        <begin position="347"/>
        <end position="397"/>
    </location>
</feature>
<dbReference type="SUPFAM" id="SSF57850">
    <property type="entry name" value="RING/U-box"/>
    <property type="match status" value="1"/>
</dbReference>
<evidence type="ECO:0000256" key="3">
    <source>
        <dbReference type="ARBA" id="ARBA00022723"/>
    </source>
</evidence>
<keyword evidence="5" id="KW-0862">Zinc</keyword>
<evidence type="ECO:0000256" key="6">
    <source>
        <dbReference type="ARBA" id="ARBA00061136"/>
    </source>
</evidence>